<dbReference type="PROSITE" id="PS50222">
    <property type="entry name" value="EF_HAND_2"/>
    <property type="match status" value="2"/>
</dbReference>
<dbReference type="InterPro" id="IPR011992">
    <property type="entry name" value="EF-hand-dom_pair"/>
</dbReference>
<dbReference type="PANTHER" id="PTHR10891">
    <property type="entry name" value="EF-HAND CALCIUM-BINDING DOMAIN CONTAINING PROTEIN"/>
    <property type="match status" value="1"/>
</dbReference>
<dbReference type="GO" id="GO:0043226">
    <property type="term" value="C:organelle"/>
    <property type="evidence" value="ECO:0007669"/>
    <property type="project" value="UniProtKB-ARBA"/>
</dbReference>
<evidence type="ECO:0000259" key="4">
    <source>
        <dbReference type="PROSITE" id="PS50222"/>
    </source>
</evidence>
<dbReference type="PROSITE" id="PS00018">
    <property type="entry name" value="EF_HAND_1"/>
    <property type="match status" value="1"/>
</dbReference>
<dbReference type="SUPFAM" id="SSF47473">
    <property type="entry name" value="EF-hand"/>
    <property type="match status" value="1"/>
</dbReference>
<dbReference type="Proteomes" id="UP001603857">
    <property type="component" value="Unassembled WGS sequence"/>
</dbReference>
<keyword evidence="2" id="KW-0677">Repeat</keyword>
<evidence type="ECO:0000313" key="5">
    <source>
        <dbReference type="EMBL" id="KAL2319259.1"/>
    </source>
</evidence>
<dbReference type="Pfam" id="PF13499">
    <property type="entry name" value="EF-hand_7"/>
    <property type="match status" value="1"/>
</dbReference>
<keyword evidence="3" id="KW-0106">Calcium</keyword>
<feature type="domain" description="EF-hand" evidence="4">
    <location>
        <begin position="153"/>
        <end position="171"/>
    </location>
</feature>
<evidence type="ECO:0000256" key="2">
    <source>
        <dbReference type="ARBA" id="ARBA00022737"/>
    </source>
</evidence>
<dbReference type="GO" id="GO:0046872">
    <property type="term" value="F:metal ion binding"/>
    <property type="evidence" value="ECO:0007669"/>
    <property type="project" value="UniProtKB-KW"/>
</dbReference>
<dbReference type="Gene3D" id="1.10.238.10">
    <property type="entry name" value="EF-hand"/>
    <property type="match status" value="1"/>
</dbReference>
<dbReference type="FunFam" id="1.10.238.10:FF:000178">
    <property type="entry name" value="Calmodulin-2 A"/>
    <property type="match status" value="1"/>
</dbReference>
<evidence type="ECO:0000313" key="6">
    <source>
        <dbReference type="Proteomes" id="UP001603857"/>
    </source>
</evidence>
<reference evidence="5 6" key="1">
    <citation type="submission" date="2024-08" db="EMBL/GenBank/DDBJ databases">
        <title>Insights into the chromosomal genome structure of Flemingia macrophylla.</title>
        <authorList>
            <person name="Ding Y."/>
            <person name="Zhao Y."/>
            <person name="Bi W."/>
            <person name="Wu M."/>
            <person name="Zhao G."/>
            <person name="Gong Y."/>
            <person name="Li W."/>
            <person name="Zhang P."/>
        </authorList>
    </citation>
    <scope>NUCLEOTIDE SEQUENCE [LARGE SCALE GENOMIC DNA]</scope>
    <source>
        <strain evidence="5">DYQJB</strain>
        <tissue evidence="5">Leaf</tissue>
    </source>
</reference>
<keyword evidence="6" id="KW-1185">Reference proteome</keyword>
<protein>
    <recommendedName>
        <fullName evidence="4">EF-hand domain-containing protein</fullName>
    </recommendedName>
</protein>
<dbReference type="InterPro" id="IPR002048">
    <property type="entry name" value="EF_hand_dom"/>
</dbReference>
<evidence type="ECO:0000256" key="1">
    <source>
        <dbReference type="ARBA" id="ARBA00022723"/>
    </source>
</evidence>
<dbReference type="InterPro" id="IPR039647">
    <property type="entry name" value="EF_hand_pair_protein_CML-like"/>
</dbReference>
<feature type="domain" description="EF-hand" evidence="4">
    <location>
        <begin position="117"/>
        <end position="152"/>
    </location>
</feature>
<keyword evidence="1" id="KW-0479">Metal-binding</keyword>
<evidence type="ECO:0000256" key="3">
    <source>
        <dbReference type="ARBA" id="ARBA00022837"/>
    </source>
</evidence>
<dbReference type="EMBL" id="JBGMDY010000010">
    <property type="protein sequence ID" value="KAL2319259.1"/>
    <property type="molecule type" value="Genomic_DNA"/>
</dbReference>
<proteinExistence type="predicted"/>
<dbReference type="CDD" id="cd00051">
    <property type="entry name" value="EFh"/>
    <property type="match status" value="1"/>
</dbReference>
<dbReference type="SMART" id="SM00054">
    <property type="entry name" value="EFh"/>
    <property type="match status" value="1"/>
</dbReference>
<accession>A0ABD1L6W5</accession>
<organism evidence="5 6">
    <name type="scientific">Flemingia macrophylla</name>
    <dbReference type="NCBI Taxonomy" id="520843"/>
    <lineage>
        <taxon>Eukaryota</taxon>
        <taxon>Viridiplantae</taxon>
        <taxon>Streptophyta</taxon>
        <taxon>Embryophyta</taxon>
        <taxon>Tracheophyta</taxon>
        <taxon>Spermatophyta</taxon>
        <taxon>Magnoliopsida</taxon>
        <taxon>eudicotyledons</taxon>
        <taxon>Gunneridae</taxon>
        <taxon>Pentapetalae</taxon>
        <taxon>rosids</taxon>
        <taxon>fabids</taxon>
        <taxon>Fabales</taxon>
        <taxon>Fabaceae</taxon>
        <taxon>Papilionoideae</taxon>
        <taxon>50 kb inversion clade</taxon>
        <taxon>NPAAA clade</taxon>
        <taxon>indigoferoid/millettioid clade</taxon>
        <taxon>Phaseoleae</taxon>
        <taxon>Flemingia</taxon>
    </lineage>
</organism>
<comment type="caution">
    <text evidence="5">The sequence shown here is derived from an EMBL/GenBank/DDBJ whole genome shotgun (WGS) entry which is preliminary data.</text>
</comment>
<dbReference type="AlphaFoldDB" id="A0ABD1L6W5"/>
<gene>
    <name evidence="5" type="ORF">Fmac_028228</name>
</gene>
<sequence length="171" mass="19384">MNGYQDIWLTYFLEFKRVGSLSRPYIKNILEFKLNLKMILAKEELPLKSLAEFLMSSAYLAAERYYILIINENATRRGELGLRHAESDLSLPDGYSRMDSFGDDVLGAFHVAIGETRMAAELEEVFKKFDVNGDGKISALELESIIRSLKQAASEQELKKLIHEVDDDGDG</sequence>
<name>A0ABD1L6W5_9FABA</name>
<dbReference type="InterPro" id="IPR018247">
    <property type="entry name" value="EF_Hand_1_Ca_BS"/>
</dbReference>